<keyword evidence="1" id="KW-0732">Signal</keyword>
<evidence type="ECO:0000313" key="3">
    <source>
        <dbReference type="EMBL" id="MBX7500356.1"/>
    </source>
</evidence>
<gene>
    <name evidence="3" type="ORF">K3181_02710</name>
</gene>
<evidence type="ECO:0000259" key="2">
    <source>
        <dbReference type="Pfam" id="PF06904"/>
    </source>
</evidence>
<keyword evidence="4" id="KW-1185">Reference proteome</keyword>
<feature type="signal peptide" evidence="1">
    <location>
        <begin position="1"/>
        <end position="20"/>
    </location>
</feature>
<accession>A0ABS7JRX7</accession>
<name>A0ABS7JRX7_9SPHN</name>
<proteinExistence type="predicted"/>
<dbReference type="EMBL" id="JAIGNU010000001">
    <property type="protein sequence ID" value="MBX7500356.1"/>
    <property type="molecule type" value="Genomic_DNA"/>
</dbReference>
<organism evidence="3 4">
    <name type="scientific">Qipengyuania mesophila</name>
    <dbReference type="NCBI Taxonomy" id="2867246"/>
    <lineage>
        <taxon>Bacteria</taxon>
        <taxon>Pseudomonadati</taxon>
        <taxon>Pseudomonadota</taxon>
        <taxon>Alphaproteobacteria</taxon>
        <taxon>Sphingomonadales</taxon>
        <taxon>Erythrobacteraceae</taxon>
        <taxon>Qipengyuania</taxon>
    </lineage>
</organism>
<dbReference type="PROSITE" id="PS51257">
    <property type="entry name" value="PROKAR_LIPOPROTEIN"/>
    <property type="match status" value="1"/>
</dbReference>
<evidence type="ECO:0000256" key="1">
    <source>
        <dbReference type="SAM" id="SignalP"/>
    </source>
</evidence>
<comment type="caution">
    <text evidence="3">The sequence shown here is derived from an EMBL/GenBank/DDBJ whole genome shotgun (WGS) entry which is preliminary data.</text>
</comment>
<evidence type="ECO:0000313" key="4">
    <source>
        <dbReference type="Proteomes" id="UP000782554"/>
    </source>
</evidence>
<sequence>MRSHPAIVLPLLLIVAGCGAIPQSQPSGRVAREAAAPAVSLARPEARQCQTELGQTGSMFAPLPDKFYGAGCSTTNSVKLDGIGGDRRQFTVTNLGVVACPLANSFAGWARYGVDRAAQQILGSPLVRIETMGSYSCRNVAGTGRLSAHSRAEAIDVAAFVLADGRRISVKSGWNAGRDEREFLRTIHTSACKRFGTVLGPDYNQAHQDHFHLEYGAGTYCR</sequence>
<reference evidence="3 4" key="1">
    <citation type="submission" date="2021-08" db="EMBL/GenBank/DDBJ databases">
        <title>Comparative Genomics Analysis of the Genus Qipengyuania Reveals Extensive Genetic Diversity and Metabolic Versatility, Including the Description of Fifteen Novel Species.</title>
        <authorList>
            <person name="Liu Y."/>
        </authorList>
    </citation>
    <scope>NUCLEOTIDE SEQUENCE [LARGE SCALE GENOMIC DNA]</scope>
    <source>
        <strain evidence="3 4">YG27</strain>
    </source>
</reference>
<dbReference type="Pfam" id="PF06904">
    <property type="entry name" value="Extensin-like_C"/>
    <property type="match status" value="1"/>
</dbReference>
<dbReference type="InterPro" id="IPR009683">
    <property type="entry name" value="Extensin-like_C"/>
</dbReference>
<feature type="domain" description="Extensin-like C-terminal" evidence="2">
    <location>
        <begin position="48"/>
        <end position="222"/>
    </location>
</feature>
<feature type="chain" id="PRO_5047369946" evidence="1">
    <location>
        <begin position="21"/>
        <end position="222"/>
    </location>
</feature>
<dbReference type="RefSeq" id="WP_221600541.1">
    <property type="nucleotide sequence ID" value="NZ_JAIGNU010000001.1"/>
</dbReference>
<protein>
    <submittedName>
        <fullName evidence="3">Extensin family protein</fullName>
    </submittedName>
</protein>
<dbReference type="Proteomes" id="UP000782554">
    <property type="component" value="Unassembled WGS sequence"/>
</dbReference>